<evidence type="ECO:0000256" key="7">
    <source>
        <dbReference type="RuleBase" id="RU361153"/>
    </source>
</evidence>
<comment type="caution">
    <text evidence="9">The sequence shown here is derived from an EMBL/GenBank/DDBJ whole genome shotgun (WGS) entry which is preliminary data.</text>
</comment>
<dbReference type="InterPro" id="IPR017853">
    <property type="entry name" value="GH"/>
</dbReference>
<dbReference type="PROSITE" id="PS00659">
    <property type="entry name" value="GLYCOSYL_HYDROL_F5"/>
    <property type="match status" value="1"/>
</dbReference>
<accession>A0A853DPG9</accession>
<evidence type="ECO:0000256" key="4">
    <source>
        <dbReference type="ARBA" id="ARBA00023277"/>
    </source>
</evidence>
<dbReference type="InterPro" id="IPR018087">
    <property type="entry name" value="Glyco_hydro_5_CS"/>
</dbReference>
<dbReference type="Proteomes" id="UP000521075">
    <property type="component" value="Unassembled WGS sequence"/>
</dbReference>
<evidence type="ECO:0000256" key="3">
    <source>
        <dbReference type="ARBA" id="ARBA00023001"/>
    </source>
</evidence>
<dbReference type="PANTHER" id="PTHR31297:SF41">
    <property type="entry name" value="ENDOGLUCANASE, PUTATIVE (AFU_ORTHOLOGUE AFUA_5G01830)-RELATED"/>
    <property type="match status" value="1"/>
</dbReference>
<dbReference type="SUPFAM" id="SSF51445">
    <property type="entry name" value="(Trans)glycosidases"/>
    <property type="match status" value="1"/>
</dbReference>
<keyword evidence="4" id="KW-0119">Carbohydrate metabolism</keyword>
<keyword evidence="5 7" id="KW-0326">Glycosidase</keyword>
<proteinExistence type="inferred from homology"/>
<dbReference type="AlphaFoldDB" id="A0A853DPG9"/>
<dbReference type="GO" id="GO:0005576">
    <property type="term" value="C:extracellular region"/>
    <property type="evidence" value="ECO:0007669"/>
    <property type="project" value="TreeGrafter"/>
</dbReference>
<keyword evidence="3" id="KW-0136">Cellulose degradation</keyword>
<gene>
    <name evidence="9" type="ORF">HNR14_002903</name>
</gene>
<dbReference type="GO" id="GO:0008422">
    <property type="term" value="F:beta-glucosidase activity"/>
    <property type="evidence" value="ECO:0007669"/>
    <property type="project" value="TreeGrafter"/>
</dbReference>
<evidence type="ECO:0000256" key="1">
    <source>
        <dbReference type="ARBA" id="ARBA00005641"/>
    </source>
</evidence>
<dbReference type="InterPro" id="IPR050386">
    <property type="entry name" value="Glycosyl_hydrolase_5"/>
</dbReference>
<dbReference type="PANTHER" id="PTHR31297">
    <property type="entry name" value="GLUCAN ENDO-1,6-BETA-GLUCOSIDASE B"/>
    <property type="match status" value="1"/>
</dbReference>
<dbReference type="Gene3D" id="3.20.20.80">
    <property type="entry name" value="Glycosidases"/>
    <property type="match status" value="1"/>
</dbReference>
<organism evidence="9 10">
    <name type="scientific">Leifsonia naganoensis</name>
    <dbReference type="NCBI Taxonomy" id="150025"/>
    <lineage>
        <taxon>Bacteria</taxon>
        <taxon>Bacillati</taxon>
        <taxon>Actinomycetota</taxon>
        <taxon>Actinomycetes</taxon>
        <taxon>Micrococcales</taxon>
        <taxon>Microbacteriaceae</taxon>
        <taxon>Leifsonia</taxon>
    </lineage>
</organism>
<evidence type="ECO:0000256" key="2">
    <source>
        <dbReference type="ARBA" id="ARBA00022801"/>
    </source>
</evidence>
<evidence type="ECO:0000259" key="8">
    <source>
        <dbReference type="Pfam" id="PF00150"/>
    </source>
</evidence>
<evidence type="ECO:0000256" key="5">
    <source>
        <dbReference type="ARBA" id="ARBA00023295"/>
    </source>
</evidence>
<dbReference type="GO" id="GO:0009986">
    <property type="term" value="C:cell surface"/>
    <property type="evidence" value="ECO:0007669"/>
    <property type="project" value="TreeGrafter"/>
</dbReference>
<dbReference type="InterPro" id="IPR001547">
    <property type="entry name" value="Glyco_hydro_5"/>
</dbReference>
<sequence length="480" mass="54456">MNTPARRQPVGFVRAEGTQLFDDDGPLLLRGVGLGNWLLAEGYMWRFGDEMSSPRQIERRIAELVGPERADDFWRRFRDTFVTERDFELIAELGFDHVRLPINARGVMDDDGNLIESGFELIERAVGWSERHGLRILLDLHGAPGGQTGTNIDDSPNGLPELFMSPRYRSQTVELWRELARRYRDREAVLGYDLLNEPLPNEWQHRYNDELVAVYRELTAAIREIDDRHLLMYEGSHWATNPEPVRMRFDDNQAVQFHRYWCAPDETSIADFLQLRDELGAPIYMGEGGENTPGWIYAATQLYERHGIGWNFWPWKKLDTLTSPLSVRPPEGWDLIADPSGQPDADQAERILEEFLAAVPADRCDVRTPVLDALFARPELHLPAWTGVRDAAETPIVQLTPAAVPEGIWHHTAGRPYASDEYVPVELGPGSRLTFGFSSQPAAWSIDADLPHALTASWESGALTLAADERVLVRRLEVSV</sequence>
<name>A0A853DPG9_9MICO</name>
<keyword evidence="6" id="KW-0624">Polysaccharide degradation</keyword>
<comment type="similarity">
    <text evidence="1 7">Belongs to the glycosyl hydrolase 5 (cellulase A) family.</text>
</comment>
<evidence type="ECO:0000313" key="10">
    <source>
        <dbReference type="Proteomes" id="UP000521075"/>
    </source>
</evidence>
<dbReference type="Pfam" id="PF00150">
    <property type="entry name" value="Cellulase"/>
    <property type="match status" value="1"/>
</dbReference>
<evidence type="ECO:0000256" key="6">
    <source>
        <dbReference type="ARBA" id="ARBA00023326"/>
    </source>
</evidence>
<reference evidence="9 10" key="1">
    <citation type="submission" date="2020-07" db="EMBL/GenBank/DDBJ databases">
        <title>Sequencing the genomes of 1000 actinobacteria strains.</title>
        <authorList>
            <person name="Klenk H.-P."/>
        </authorList>
    </citation>
    <scope>NUCLEOTIDE SEQUENCE [LARGE SCALE GENOMIC DNA]</scope>
    <source>
        <strain evidence="9 10">DSM 15166</strain>
    </source>
</reference>
<evidence type="ECO:0000313" key="9">
    <source>
        <dbReference type="EMBL" id="NYK11022.1"/>
    </source>
</evidence>
<dbReference type="EMBL" id="JACCHJ010000001">
    <property type="protein sequence ID" value="NYK11022.1"/>
    <property type="molecule type" value="Genomic_DNA"/>
</dbReference>
<dbReference type="GO" id="GO:0030245">
    <property type="term" value="P:cellulose catabolic process"/>
    <property type="evidence" value="ECO:0007669"/>
    <property type="project" value="UniProtKB-KW"/>
</dbReference>
<protein>
    <recommendedName>
        <fullName evidence="8">Glycoside hydrolase family 5 domain-containing protein</fullName>
    </recommendedName>
</protein>
<keyword evidence="2 7" id="KW-0378">Hydrolase</keyword>
<feature type="domain" description="Glycoside hydrolase family 5" evidence="8">
    <location>
        <begin position="82"/>
        <end position="316"/>
    </location>
</feature>
<keyword evidence="10" id="KW-1185">Reference proteome</keyword>
<dbReference type="RefSeq" id="WP_179701599.1">
    <property type="nucleotide sequence ID" value="NZ_BAAAHA010000001.1"/>
</dbReference>